<keyword evidence="4 7" id="KW-0812">Transmembrane</keyword>
<dbReference type="Pfam" id="PF01545">
    <property type="entry name" value="Cation_efflux"/>
    <property type="match status" value="1"/>
</dbReference>
<dbReference type="EMBL" id="DVOF01000034">
    <property type="protein sequence ID" value="HIV02164.1"/>
    <property type="molecule type" value="Genomic_DNA"/>
</dbReference>
<feature type="transmembrane region" description="Helical" evidence="7">
    <location>
        <begin position="28"/>
        <end position="50"/>
    </location>
</feature>
<evidence type="ECO:0000259" key="9">
    <source>
        <dbReference type="Pfam" id="PF16916"/>
    </source>
</evidence>
<feature type="transmembrane region" description="Helical" evidence="7">
    <location>
        <begin position="97"/>
        <end position="116"/>
    </location>
</feature>
<dbReference type="NCBIfam" id="TIGR01297">
    <property type="entry name" value="CDF"/>
    <property type="match status" value="1"/>
</dbReference>
<name>A0A9D1NGC7_9FIRM</name>
<feature type="transmembrane region" description="Helical" evidence="7">
    <location>
        <begin position="197"/>
        <end position="215"/>
    </location>
</feature>
<dbReference type="InterPro" id="IPR050291">
    <property type="entry name" value="CDF_Transporter"/>
</dbReference>
<feature type="domain" description="Cation efflux protein transmembrane" evidence="8">
    <location>
        <begin position="32"/>
        <end position="223"/>
    </location>
</feature>
<dbReference type="FunFam" id="1.20.1510.10:FF:000006">
    <property type="entry name" value="Divalent cation efflux transporter"/>
    <property type="match status" value="1"/>
</dbReference>
<evidence type="ECO:0000256" key="7">
    <source>
        <dbReference type="SAM" id="Phobius"/>
    </source>
</evidence>
<keyword evidence="6 7" id="KW-0472">Membrane</keyword>
<comment type="subcellular location">
    <subcellularLocation>
        <location evidence="1">Membrane</location>
        <topology evidence="1">Multi-pass membrane protein</topology>
    </subcellularLocation>
</comment>
<evidence type="ECO:0000256" key="1">
    <source>
        <dbReference type="ARBA" id="ARBA00004141"/>
    </source>
</evidence>
<dbReference type="GO" id="GO:0016020">
    <property type="term" value="C:membrane"/>
    <property type="evidence" value="ECO:0007669"/>
    <property type="project" value="UniProtKB-SubCell"/>
</dbReference>
<dbReference type="GO" id="GO:0008324">
    <property type="term" value="F:monoatomic cation transmembrane transporter activity"/>
    <property type="evidence" value="ECO:0007669"/>
    <property type="project" value="InterPro"/>
</dbReference>
<dbReference type="Gene3D" id="1.20.1510.10">
    <property type="entry name" value="Cation efflux protein transmembrane domain"/>
    <property type="match status" value="1"/>
</dbReference>
<feature type="transmembrane region" description="Helical" evidence="7">
    <location>
        <begin position="56"/>
        <end position="77"/>
    </location>
</feature>
<keyword evidence="3" id="KW-0813">Transport</keyword>
<dbReference type="InterPro" id="IPR027470">
    <property type="entry name" value="Cation_efflux_CTD"/>
</dbReference>
<feature type="domain" description="Cation efflux protein cytoplasmic" evidence="9">
    <location>
        <begin position="227"/>
        <end position="303"/>
    </location>
</feature>
<reference evidence="10" key="2">
    <citation type="journal article" date="2021" name="PeerJ">
        <title>Extensive microbial diversity within the chicken gut microbiome revealed by metagenomics and culture.</title>
        <authorList>
            <person name="Gilroy R."/>
            <person name="Ravi A."/>
            <person name="Getino M."/>
            <person name="Pursley I."/>
            <person name="Horton D.L."/>
            <person name="Alikhan N.F."/>
            <person name="Baker D."/>
            <person name="Gharbi K."/>
            <person name="Hall N."/>
            <person name="Watson M."/>
            <person name="Adriaenssens E.M."/>
            <person name="Foster-Nyarko E."/>
            <person name="Jarju S."/>
            <person name="Secka A."/>
            <person name="Antonio M."/>
            <person name="Oren A."/>
            <person name="Chaudhuri R.R."/>
            <person name="La Ragione R."/>
            <person name="Hildebrand F."/>
            <person name="Pallen M.J."/>
        </authorList>
    </citation>
    <scope>NUCLEOTIDE SEQUENCE</scope>
    <source>
        <strain evidence="10">4920</strain>
    </source>
</reference>
<dbReference type="Pfam" id="PF16916">
    <property type="entry name" value="ZT_dimer"/>
    <property type="match status" value="1"/>
</dbReference>
<organism evidence="10 11">
    <name type="scientific">Candidatus Aphodoplasma excrementigallinarum</name>
    <dbReference type="NCBI Taxonomy" id="2840673"/>
    <lineage>
        <taxon>Bacteria</taxon>
        <taxon>Bacillati</taxon>
        <taxon>Bacillota</taxon>
        <taxon>Clostridia</taxon>
        <taxon>Eubacteriales</taxon>
        <taxon>Candidatus Aphodoplasma</taxon>
    </lineage>
</organism>
<dbReference type="InterPro" id="IPR002524">
    <property type="entry name" value="Cation_efflux"/>
</dbReference>
<gene>
    <name evidence="10" type="ORF">IAC74_01215</name>
</gene>
<evidence type="ECO:0000256" key="3">
    <source>
        <dbReference type="ARBA" id="ARBA00022448"/>
    </source>
</evidence>
<dbReference type="Proteomes" id="UP000886743">
    <property type="component" value="Unassembled WGS sequence"/>
</dbReference>
<dbReference type="SUPFAM" id="SSF160240">
    <property type="entry name" value="Cation efflux protein cytoplasmic domain-like"/>
    <property type="match status" value="1"/>
</dbReference>
<feature type="transmembrane region" description="Helical" evidence="7">
    <location>
        <begin position="128"/>
        <end position="151"/>
    </location>
</feature>
<dbReference type="InterPro" id="IPR058533">
    <property type="entry name" value="Cation_efflux_TM"/>
</dbReference>
<evidence type="ECO:0000256" key="6">
    <source>
        <dbReference type="ARBA" id="ARBA00023136"/>
    </source>
</evidence>
<evidence type="ECO:0000313" key="10">
    <source>
        <dbReference type="EMBL" id="HIV02164.1"/>
    </source>
</evidence>
<sequence length="389" mass="43020">MGNLLIKLFIKNPDDTGNETVRQRYGMLGGAVGIALNIILFCIKLCAGLLSASVAIVADALNNLSDALSSVITLIGFKMSGKPADRQHPFGHGRIEYISALFVSIAILYMGIELVRSSFDKIMNAEPIVVTAASVFILVVSILLKTWMYFFNRKIGKKIASQSMAATAKDSLSDSIATAAVLIGVLISYFTGYTIDGYIGLIVSAFILWTGYTTIRDSLTPLLGQAPDPELVKEIEQLVLSHEGVIGMHDLIIHNYGPTRFMLSLHAEVSADENVIKMHDTIDLIEKELQERYHCDAVIHMDPIETNNSLINQTKQFVEDVIHSISSELSLHDFRMVTGPTHTNLIFDLVVPFDFKIKDDDLKQMIQDKVAARDSFYCTVINIDKNYIG</sequence>
<comment type="similarity">
    <text evidence="2">Belongs to the cation diffusion facilitator (CDF) transporter (TC 2.A.4) family.</text>
</comment>
<dbReference type="InterPro" id="IPR036837">
    <property type="entry name" value="Cation_efflux_CTD_sf"/>
</dbReference>
<dbReference type="PANTHER" id="PTHR43840">
    <property type="entry name" value="MITOCHONDRIAL METAL TRANSPORTER 1-RELATED"/>
    <property type="match status" value="1"/>
</dbReference>
<dbReference type="Gene3D" id="3.30.70.1350">
    <property type="entry name" value="Cation efflux protein, cytoplasmic domain"/>
    <property type="match status" value="1"/>
</dbReference>
<evidence type="ECO:0000256" key="5">
    <source>
        <dbReference type="ARBA" id="ARBA00022989"/>
    </source>
</evidence>
<evidence type="ECO:0000313" key="11">
    <source>
        <dbReference type="Proteomes" id="UP000886743"/>
    </source>
</evidence>
<keyword evidence="5 7" id="KW-1133">Transmembrane helix</keyword>
<dbReference type="AlphaFoldDB" id="A0A9D1NGC7"/>
<evidence type="ECO:0000256" key="4">
    <source>
        <dbReference type="ARBA" id="ARBA00022692"/>
    </source>
</evidence>
<reference evidence="10" key="1">
    <citation type="submission" date="2020-10" db="EMBL/GenBank/DDBJ databases">
        <authorList>
            <person name="Gilroy R."/>
        </authorList>
    </citation>
    <scope>NUCLEOTIDE SEQUENCE</scope>
    <source>
        <strain evidence="10">4920</strain>
    </source>
</reference>
<dbReference type="PANTHER" id="PTHR43840:SF15">
    <property type="entry name" value="MITOCHONDRIAL METAL TRANSPORTER 1-RELATED"/>
    <property type="match status" value="1"/>
</dbReference>
<protein>
    <submittedName>
        <fullName evidence="10">Cation transporter</fullName>
    </submittedName>
</protein>
<evidence type="ECO:0000256" key="2">
    <source>
        <dbReference type="ARBA" id="ARBA00008114"/>
    </source>
</evidence>
<evidence type="ECO:0000259" key="8">
    <source>
        <dbReference type="Pfam" id="PF01545"/>
    </source>
</evidence>
<accession>A0A9D1NGC7</accession>
<proteinExistence type="inferred from homology"/>
<feature type="transmembrane region" description="Helical" evidence="7">
    <location>
        <begin position="172"/>
        <end position="191"/>
    </location>
</feature>
<dbReference type="InterPro" id="IPR027469">
    <property type="entry name" value="Cation_efflux_TMD_sf"/>
</dbReference>
<comment type="caution">
    <text evidence="10">The sequence shown here is derived from an EMBL/GenBank/DDBJ whole genome shotgun (WGS) entry which is preliminary data.</text>
</comment>
<dbReference type="SUPFAM" id="SSF161111">
    <property type="entry name" value="Cation efflux protein transmembrane domain-like"/>
    <property type="match status" value="1"/>
</dbReference>